<dbReference type="InterPro" id="IPR010115">
    <property type="entry name" value="FbiA/CofD"/>
</dbReference>
<dbReference type="SUPFAM" id="SSF142338">
    <property type="entry name" value="CofD-like"/>
    <property type="match status" value="1"/>
</dbReference>
<dbReference type="InterPro" id="IPR038136">
    <property type="entry name" value="CofD-like_dom_sf"/>
</dbReference>
<accession>A0A4Z0M5A7</accession>
<evidence type="ECO:0000313" key="4">
    <source>
        <dbReference type="Proteomes" id="UP000298050"/>
    </source>
</evidence>
<protein>
    <submittedName>
        <fullName evidence="3">2-phospho-L-lactate transferase</fullName>
        <ecNumber evidence="3">2.7.8.28</ecNumber>
    </submittedName>
</protein>
<dbReference type="Gene3D" id="1.10.8.240">
    <property type="entry name" value="CofD-like domain"/>
    <property type="match status" value="1"/>
</dbReference>
<dbReference type="EMBL" id="SRLE01000005">
    <property type="protein sequence ID" value="TGD74568.1"/>
    <property type="molecule type" value="Genomic_DNA"/>
</dbReference>
<evidence type="ECO:0000256" key="1">
    <source>
        <dbReference type="ARBA" id="ARBA00022679"/>
    </source>
</evidence>
<dbReference type="HAMAP" id="MF_01257">
    <property type="entry name" value="CofD"/>
    <property type="match status" value="1"/>
</dbReference>
<gene>
    <name evidence="3" type="ORF">E4634_05005</name>
</gene>
<sequence>MGGEVLALSGGVGGAKLSLGLDRVLPAGALHVLANTADDFEHLGLTICPDIDTLLYTLSGRANREQGWGLEGESWNAMQALEALGGETWFRLGDRDLATHLWRSTRLAAGECLSQVTAGLAQRLGLRSHVLPMSETPVRTLVDTDEGELPFQHYFVRRRCEPAVRGFRFAGLDAAQPPPALRELLASPALEKIVICPSNPFVSVDPILQTGELWRALRDAPAPVVAVSPIVAGLALKGPAAKMMAELQIPATALGVAAHYAQAYPGLIDYFVIDSSDATLSTGIDQLGLRSIVADTIMTTTNDKERLARYCLALEGV</sequence>
<keyword evidence="1 3" id="KW-0808">Transferase</keyword>
<evidence type="ECO:0000256" key="2">
    <source>
        <dbReference type="ARBA" id="ARBA00022842"/>
    </source>
</evidence>
<dbReference type="NCBIfam" id="TIGR01819">
    <property type="entry name" value="F420_cofD"/>
    <property type="match status" value="1"/>
</dbReference>
<dbReference type="GO" id="GO:0000287">
    <property type="term" value="F:magnesium ion binding"/>
    <property type="evidence" value="ECO:0007669"/>
    <property type="project" value="InterPro"/>
</dbReference>
<dbReference type="CDD" id="cd07186">
    <property type="entry name" value="CofD_like"/>
    <property type="match status" value="1"/>
</dbReference>
<comment type="caution">
    <text evidence="3">The sequence shown here is derived from an EMBL/GenBank/DDBJ whole genome shotgun (WGS) entry which is preliminary data.</text>
</comment>
<organism evidence="3 4">
    <name type="scientific">Mangrovimicrobium sediminis</name>
    <dbReference type="NCBI Taxonomy" id="2562682"/>
    <lineage>
        <taxon>Bacteria</taxon>
        <taxon>Pseudomonadati</taxon>
        <taxon>Pseudomonadota</taxon>
        <taxon>Gammaproteobacteria</taxon>
        <taxon>Cellvibrionales</taxon>
        <taxon>Halieaceae</taxon>
        <taxon>Mangrovimicrobium</taxon>
    </lineage>
</organism>
<reference evidence="3 4" key="1">
    <citation type="submission" date="2019-04" db="EMBL/GenBank/DDBJ databases">
        <title>Taxonomy of novel Haliea sp. from mangrove soil of West Coast of India.</title>
        <authorList>
            <person name="Verma A."/>
            <person name="Kumar P."/>
            <person name="Krishnamurthi S."/>
        </authorList>
    </citation>
    <scope>NUCLEOTIDE SEQUENCE [LARGE SCALE GENOMIC DNA]</scope>
    <source>
        <strain evidence="3 4">SAOS-164</strain>
    </source>
</reference>
<dbReference type="OrthoDB" id="7466225at2"/>
<dbReference type="Proteomes" id="UP000298050">
    <property type="component" value="Unassembled WGS sequence"/>
</dbReference>
<name>A0A4Z0M5A7_9GAMM</name>
<dbReference type="GO" id="GO:0043743">
    <property type="term" value="F:LPPG:FO 2-phospho-L-lactate transferase activity"/>
    <property type="evidence" value="ECO:0007669"/>
    <property type="project" value="UniProtKB-EC"/>
</dbReference>
<dbReference type="Gene3D" id="3.40.50.10680">
    <property type="entry name" value="CofD-like domains"/>
    <property type="match status" value="1"/>
</dbReference>
<dbReference type="Pfam" id="PF01933">
    <property type="entry name" value="CofD"/>
    <property type="match status" value="1"/>
</dbReference>
<dbReference type="EC" id="2.7.8.28" evidence="3"/>
<evidence type="ECO:0000313" key="3">
    <source>
        <dbReference type="EMBL" id="TGD74568.1"/>
    </source>
</evidence>
<dbReference type="AlphaFoldDB" id="A0A4Z0M5A7"/>
<proteinExistence type="inferred from homology"/>
<keyword evidence="2" id="KW-0460">Magnesium</keyword>
<dbReference type="RefSeq" id="WP_135441526.1">
    <property type="nucleotide sequence ID" value="NZ_SRLE01000005.1"/>
</dbReference>
<dbReference type="PANTHER" id="PTHR43007">
    <property type="entry name" value="2-PHOSPHO-L-LACTATE TRANSFERASE"/>
    <property type="match status" value="1"/>
</dbReference>
<keyword evidence="4" id="KW-1185">Reference proteome</keyword>
<dbReference type="PANTHER" id="PTHR43007:SF1">
    <property type="entry name" value="2-PHOSPHO-L-LACTATE TRANSFERASE"/>
    <property type="match status" value="1"/>
</dbReference>
<dbReference type="InterPro" id="IPR002882">
    <property type="entry name" value="CofD"/>
</dbReference>